<gene>
    <name evidence="1" type="ORF">BN444_03298</name>
</gene>
<proteinExistence type="predicted"/>
<dbReference type="AlphaFoldDB" id="A0A1C3TRF8"/>
<protein>
    <submittedName>
        <fullName evidence="1">Uncharacterized protein</fullName>
    </submittedName>
</protein>
<name>A0A1C3TRF8_XANCT</name>
<accession>A0A1C3TRF8</accession>
<reference evidence="2" key="1">
    <citation type="submission" date="2016-07" db="EMBL/GenBank/DDBJ databases">
        <authorList>
            <person name="Jaenicke Sebastian"/>
        </authorList>
    </citation>
    <scope>NUCLEOTIDE SEQUENCE [LARGE SCALE GENOMIC DNA]</scope>
</reference>
<evidence type="ECO:0000313" key="2">
    <source>
        <dbReference type="Proteomes" id="UP000093071"/>
    </source>
</evidence>
<dbReference type="RefSeq" id="WP_003479877.1">
    <property type="nucleotide sequence ID" value="NZ_LT604072.1"/>
</dbReference>
<sequence length="213" mass="23859">MRDHSIEARLLCIAGIAGHAYWVLRDERGNALAELHGLATDRHTGTPIPIGTDARRHALRAWHYPHDADYANAIGAQPDRTSYLRDGQPARTAASGDKHEILARWHAAVRAVPELNAQDLDYPNYGFKLFGATINSNSAFRTFGELMGVPVPGFSRRLQPGIGNYMLPRERIAALCYRERVEEDRQRVCTPGSDAIRQDARNHTMPRQIRSNV</sequence>
<organism evidence="1 2">
    <name type="scientific">Xanthomonas translucens pv. translucens DSM 18974</name>
    <dbReference type="NCBI Taxonomy" id="1261556"/>
    <lineage>
        <taxon>Bacteria</taxon>
        <taxon>Pseudomonadati</taxon>
        <taxon>Pseudomonadota</taxon>
        <taxon>Gammaproteobacteria</taxon>
        <taxon>Lysobacterales</taxon>
        <taxon>Lysobacteraceae</taxon>
        <taxon>Xanthomonas</taxon>
        <taxon>Xanthomonas translucens group</taxon>
    </lineage>
</organism>
<evidence type="ECO:0000313" key="1">
    <source>
        <dbReference type="EMBL" id="SCB05776.1"/>
    </source>
</evidence>
<dbReference type="Proteomes" id="UP000093071">
    <property type="component" value="Chromosome I"/>
</dbReference>
<dbReference type="EMBL" id="LT604072">
    <property type="protein sequence ID" value="SCB05776.1"/>
    <property type="molecule type" value="Genomic_DNA"/>
</dbReference>
<dbReference type="PATRIC" id="fig|1261556.5.peg.3200"/>